<gene>
    <name evidence="1" type="ORF">EDB81DRAFT_411434</name>
</gene>
<dbReference type="EMBL" id="JAGMUV010000005">
    <property type="protein sequence ID" value="KAH7157051.1"/>
    <property type="molecule type" value="Genomic_DNA"/>
</dbReference>
<sequence length="112" mass="12949">MLSLLLPQLFWIRTSSDHFIKYVASSSNPARNFTLGLKITVTIWPSPRLLNQLRPCGSIRTHLDHRARLTRSCLTPRVSLYQRAQTLLDHHSFLATIRLNRLRNPVSNAHRP</sequence>
<dbReference type="AlphaFoldDB" id="A0A9P9JAN0"/>
<keyword evidence="2" id="KW-1185">Reference proteome</keyword>
<dbReference type="Proteomes" id="UP000738349">
    <property type="component" value="Unassembled WGS sequence"/>
</dbReference>
<comment type="caution">
    <text evidence="1">The sequence shown here is derived from an EMBL/GenBank/DDBJ whole genome shotgun (WGS) entry which is preliminary data.</text>
</comment>
<organism evidence="1 2">
    <name type="scientific">Dactylonectria macrodidyma</name>
    <dbReference type="NCBI Taxonomy" id="307937"/>
    <lineage>
        <taxon>Eukaryota</taxon>
        <taxon>Fungi</taxon>
        <taxon>Dikarya</taxon>
        <taxon>Ascomycota</taxon>
        <taxon>Pezizomycotina</taxon>
        <taxon>Sordariomycetes</taxon>
        <taxon>Hypocreomycetidae</taxon>
        <taxon>Hypocreales</taxon>
        <taxon>Nectriaceae</taxon>
        <taxon>Dactylonectria</taxon>
    </lineage>
</organism>
<proteinExistence type="predicted"/>
<reference evidence="1" key="1">
    <citation type="journal article" date="2021" name="Nat. Commun.">
        <title>Genetic determinants of endophytism in the Arabidopsis root mycobiome.</title>
        <authorList>
            <person name="Mesny F."/>
            <person name="Miyauchi S."/>
            <person name="Thiergart T."/>
            <person name="Pickel B."/>
            <person name="Atanasova L."/>
            <person name="Karlsson M."/>
            <person name="Huettel B."/>
            <person name="Barry K.W."/>
            <person name="Haridas S."/>
            <person name="Chen C."/>
            <person name="Bauer D."/>
            <person name="Andreopoulos W."/>
            <person name="Pangilinan J."/>
            <person name="LaButti K."/>
            <person name="Riley R."/>
            <person name="Lipzen A."/>
            <person name="Clum A."/>
            <person name="Drula E."/>
            <person name="Henrissat B."/>
            <person name="Kohler A."/>
            <person name="Grigoriev I.V."/>
            <person name="Martin F.M."/>
            <person name="Hacquard S."/>
        </authorList>
    </citation>
    <scope>NUCLEOTIDE SEQUENCE</scope>
    <source>
        <strain evidence="1">MPI-CAGE-AT-0147</strain>
    </source>
</reference>
<evidence type="ECO:0000313" key="1">
    <source>
        <dbReference type="EMBL" id="KAH7157051.1"/>
    </source>
</evidence>
<accession>A0A9P9JAN0</accession>
<name>A0A9P9JAN0_9HYPO</name>
<evidence type="ECO:0000313" key="2">
    <source>
        <dbReference type="Proteomes" id="UP000738349"/>
    </source>
</evidence>
<protein>
    <submittedName>
        <fullName evidence="1">Uncharacterized protein</fullName>
    </submittedName>
</protein>